<dbReference type="InterPro" id="IPR018246">
    <property type="entry name" value="AP_endonuc_F2_Zn_BS"/>
</dbReference>
<comment type="similarity">
    <text evidence="2">Belongs to the AP endonuclease 2 family.</text>
</comment>
<dbReference type="GO" id="GO:0006284">
    <property type="term" value="P:base-excision repair"/>
    <property type="evidence" value="ECO:0007669"/>
    <property type="project" value="TreeGrafter"/>
</dbReference>
<organism evidence="9">
    <name type="scientific">marine sediment metagenome</name>
    <dbReference type="NCBI Taxonomy" id="412755"/>
    <lineage>
        <taxon>unclassified sequences</taxon>
        <taxon>metagenomes</taxon>
        <taxon>ecological metagenomes</taxon>
    </lineage>
</organism>
<reference evidence="9" key="1">
    <citation type="journal article" date="2015" name="Nature">
        <title>Complex archaea that bridge the gap between prokaryotes and eukaryotes.</title>
        <authorList>
            <person name="Spang A."/>
            <person name="Saw J.H."/>
            <person name="Jorgensen S.L."/>
            <person name="Zaremba-Niedzwiedzka K."/>
            <person name="Martijn J."/>
            <person name="Lind A.E."/>
            <person name="van Eijk R."/>
            <person name="Schleper C."/>
            <person name="Guy L."/>
            <person name="Ettema T.J."/>
        </authorList>
    </citation>
    <scope>NUCLEOTIDE SEQUENCE</scope>
</reference>
<protein>
    <recommendedName>
        <fullName evidence="8">Xylose isomerase-like TIM barrel domain-containing protein</fullName>
    </recommendedName>
</protein>
<gene>
    <name evidence="9" type="ORF">LCGC14_2251900</name>
</gene>
<dbReference type="SMART" id="SM00518">
    <property type="entry name" value="AP2Ec"/>
    <property type="match status" value="1"/>
</dbReference>
<evidence type="ECO:0000256" key="4">
    <source>
        <dbReference type="ARBA" id="ARBA00022763"/>
    </source>
</evidence>
<dbReference type="PROSITE" id="PS00731">
    <property type="entry name" value="AP_NUCLEASE_F2_3"/>
    <property type="match status" value="1"/>
</dbReference>
<evidence type="ECO:0000256" key="6">
    <source>
        <dbReference type="ARBA" id="ARBA00022833"/>
    </source>
</evidence>
<accession>A0A0F9D267</accession>
<keyword evidence="5" id="KW-0378">Hydrolase</keyword>
<evidence type="ECO:0000256" key="5">
    <source>
        <dbReference type="ARBA" id="ARBA00022801"/>
    </source>
</evidence>
<dbReference type="PANTHER" id="PTHR21445">
    <property type="entry name" value="ENDONUCLEASE IV ENDODEOXYRIBONUCLEASE IV"/>
    <property type="match status" value="1"/>
</dbReference>
<name>A0A0F9D267_9ZZZZ</name>
<dbReference type="SUPFAM" id="SSF51658">
    <property type="entry name" value="Xylose isomerase-like"/>
    <property type="match status" value="1"/>
</dbReference>
<evidence type="ECO:0000256" key="7">
    <source>
        <dbReference type="ARBA" id="ARBA00023204"/>
    </source>
</evidence>
<dbReference type="AlphaFoldDB" id="A0A0F9D267"/>
<comment type="cofactor">
    <cofactor evidence="1">
        <name>Zn(2+)</name>
        <dbReference type="ChEBI" id="CHEBI:29105"/>
    </cofactor>
</comment>
<dbReference type="GO" id="GO:0003906">
    <property type="term" value="F:DNA-(apurinic or apyrimidinic site) endonuclease activity"/>
    <property type="evidence" value="ECO:0007669"/>
    <property type="project" value="TreeGrafter"/>
</dbReference>
<evidence type="ECO:0000256" key="3">
    <source>
        <dbReference type="ARBA" id="ARBA00022723"/>
    </source>
</evidence>
<keyword evidence="4" id="KW-0227">DNA damage</keyword>
<dbReference type="InterPro" id="IPR001719">
    <property type="entry name" value="AP_endonuc_2"/>
</dbReference>
<dbReference type="PANTHER" id="PTHR21445:SF0">
    <property type="entry name" value="APURINIC-APYRIMIDINIC ENDONUCLEASE"/>
    <property type="match status" value="1"/>
</dbReference>
<comment type="caution">
    <text evidence="9">The sequence shown here is derived from an EMBL/GenBank/DDBJ whole genome shotgun (WGS) entry which is preliminary data.</text>
</comment>
<evidence type="ECO:0000313" key="9">
    <source>
        <dbReference type="EMBL" id="KKL55788.1"/>
    </source>
</evidence>
<dbReference type="InterPro" id="IPR036237">
    <property type="entry name" value="Xyl_isomerase-like_sf"/>
</dbReference>
<keyword evidence="7" id="KW-0234">DNA repair</keyword>
<dbReference type="InterPro" id="IPR013022">
    <property type="entry name" value="Xyl_isomerase-like_TIM-brl"/>
</dbReference>
<keyword evidence="6" id="KW-0862">Zinc</keyword>
<evidence type="ECO:0000256" key="1">
    <source>
        <dbReference type="ARBA" id="ARBA00001947"/>
    </source>
</evidence>
<keyword evidence="3" id="KW-0479">Metal-binding</keyword>
<proteinExistence type="inferred from homology"/>
<dbReference type="GO" id="GO:0003677">
    <property type="term" value="F:DNA binding"/>
    <property type="evidence" value="ECO:0007669"/>
    <property type="project" value="InterPro"/>
</dbReference>
<dbReference type="EMBL" id="LAZR01030713">
    <property type="protein sequence ID" value="KKL55788.1"/>
    <property type="molecule type" value="Genomic_DNA"/>
</dbReference>
<dbReference type="PROSITE" id="PS51432">
    <property type="entry name" value="AP_NUCLEASE_F2_4"/>
    <property type="match status" value="1"/>
</dbReference>
<dbReference type="Gene3D" id="3.20.20.150">
    <property type="entry name" value="Divalent-metal-dependent TIM barrel enzymes"/>
    <property type="match status" value="1"/>
</dbReference>
<evidence type="ECO:0000256" key="2">
    <source>
        <dbReference type="ARBA" id="ARBA00005340"/>
    </source>
</evidence>
<sequence length="290" mass="32726">MVLQYGYHPSIERGYLSAIERSIALGASAVQLWMGNSKGYASKVLPKKIYQPVAELVAEKEVFLIAHSPYILNFARPLQNSEQGLKALQRYVNDLTNITNLGGVGSILHMGSNVKELKQTTIQAYENFVENLWWVVEKMPDDAIIILENMAGGGTRMCCEMDSWSDFWNNHVDDELKKHLKWCVDTAHLFAAGEYNLSQRREAMRFYKDFDKKIGWQHLLCFHFNGSKSALGSHVDNHADIGPETSGLIATKGLRQLARIAGATGKPLILEVPIDDHTLVEQFELIESWF</sequence>
<feature type="domain" description="Xylose isomerase-like TIM barrel" evidence="8">
    <location>
        <begin position="24"/>
        <end position="281"/>
    </location>
</feature>
<dbReference type="GO" id="GO:0008081">
    <property type="term" value="F:phosphoric diester hydrolase activity"/>
    <property type="evidence" value="ECO:0007669"/>
    <property type="project" value="TreeGrafter"/>
</dbReference>
<evidence type="ECO:0000259" key="8">
    <source>
        <dbReference type="Pfam" id="PF01261"/>
    </source>
</evidence>
<dbReference type="GO" id="GO:0008270">
    <property type="term" value="F:zinc ion binding"/>
    <property type="evidence" value="ECO:0007669"/>
    <property type="project" value="InterPro"/>
</dbReference>
<dbReference type="Pfam" id="PF01261">
    <property type="entry name" value="AP_endonuc_2"/>
    <property type="match status" value="1"/>
</dbReference>